<dbReference type="AlphaFoldDB" id="A0A329NVH2"/>
<reference evidence="1 2" key="1">
    <citation type="submission" date="2018-04" db="EMBL/GenBank/DDBJ databases">
        <title>Aerococcus urinae genomes.</title>
        <authorList>
            <person name="Hilt E."/>
            <person name="Gilbert N.M."/>
            <person name="Thomas-White K."/>
            <person name="Putonti C."/>
            <person name="Lewis A.L."/>
            <person name="Visck K.L."/>
            <person name="Wolfe A.J."/>
        </authorList>
    </citation>
    <scope>NUCLEOTIDE SEQUENCE [LARGE SCALE GENOMIC DNA]</scope>
    <source>
        <strain evidence="1 2">UMB7480</strain>
    </source>
</reference>
<feature type="non-terminal residue" evidence="1">
    <location>
        <position position="333"/>
    </location>
</feature>
<organism evidence="1 2">
    <name type="scientific">Aerococcus urinae</name>
    <dbReference type="NCBI Taxonomy" id="1376"/>
    <lineage>
        <taxon>Bacteria</taxon>
        <taxon>Bacillati</taxon>
        <taxon>Bacillota</taxon>
        <taxon>Bacilli</taxon>
        <taxon>Lactobacillales</taxon>
        <taxon>Aerococcaceae</taxon>
        <taxon>Aerococcus</taxon>
    </lineage>
</organism>
<evidence type="ECO:0000313" key="2">
    <source>
        <dbReference type="Proteomes" id="UP000251923"/>
    </source>
</evidence>
<dbReference type="EMBL" id="QMHM01000053">
    <property type="protein sequence ID" value="RAV76567.1"/>
    <property type="molecule type" value="Genomic_DNA"/>
</dbReference>
<protein>
    <submittedName>
        <fullName evidence="1">Uncharacterized protein</fullName>
    </submittedName>
</protein>
<dbReference type="Proteomes" id="UP000251923">
    <property type="component" value="Unassembled WGS sequence"/>
</dbReference>
<sequence length="333" mass="36702">MGAAEADLFGAVERVGAVLPFGAGAEAELVGRGIGDARRRPRLEEPGPRAEARMLHVVGAGIEEAEALRQPDVGAERRPLAKPRRVASFEERSPDGVFGKPRAVEIVIGVDRIDAEDAVEVLRQRADERIAQRRVELVAAADEIEVRRQIARLGARERTADQGAQAVRSDEGRIGEPEILLVANIGRRKHRRRKLLAIARDVVDRSREIGLERRAVEIGAIVERGIDRQRIVVRFQLHRGRARIDVHPRQLSADLDAGNVGDEEEITLQRRLPERPLVADAPAETLDARADGLIVGLDLDVADIAFDNAYDQRAALHHLRRNESAAERVACIV</sequence>
<comment type="caution">
    <text evidence="1">The sequence shown here is derived from an EMBL/GenBank/DDBJ whole genome shotgun (WGS) entry which is preliminary data.</text>
</comment>
<gene>
    <name evidence="1" type="ORF">DBT54_09760</name>
</gene>
<name>A0A329NVH2_9LACT</name>
<evidence type="ECO:0000313" key="1">
    <source>
        <dbReference type="EMBL" id="RAV76567.1"/>
    </source>
</evidence>
<accession>A0A329NVH2</accession>
<proteinExistence type="predicted"/>